<dbReference type="InterPro" id="IPR042100">
    <property type="entry name" value="Bug_dom1"/>
</dbReference>
<reference evidence="4" key="1">
    <citation type="submission" date="2017-05" db="EMBL/GenBank/DDBJ databases">
        <title>Complete and WGS of Bordetella genogroups.</title>
        <authorList>
            <person name="Spilker T."/>
            <person name="Lipuma J."/>
        </authorList>
    </citation>
    <scope>NUCLEOTIDE SEQUENCE [LARGE SCALE GENOMIC DNA]</scope>
    <source>
        <strain evidence="4">AU16122</strain>
    </source>
</reference>
<dbReference type="PANTHER" id="PTHR42928">
    <property type="entry name" value="TRICARBOXYLATE-BINDING PROTEIN"/>
    <property type="match status" value="1"/>
</dbReference>
<dbReference type="PIRSF" id="PIRSF017082">
    <property type="entry name" value="YflP"/>
    <property type="match status" value="1"/>
</dbReference>
<dbReference type="OrthoDB" id="8678477at2"/>
<dbReference type="PANTHER" id="PTHR42928:SF5">
    <property type="entry name" value="BLR1237 PROTEIN"/>
    <property type="match status" value="1"/>
</dbReference>
<sequence>MSKFRARPGLGQLAKCLLLAVCSVSPGLAAAAPWPDHPITLVIPFAPGGSADGLGRILADKMGQKLNQSIIVENRPGAATTIASSFVARAKPDGYTLYIGMMNLHGMDKVLYPGVTYDGIKSFTHINKLVSFPMVVVTRNDSPLKNFTDLIAKAKQEPGRVTHGSAGVGSSNHLAAVEFMRAAGVKLLNVPYKGGNPAAMATIAGDVDISFATPPTVMPLVSAGRIKALGLTSAQPSPLFPGIPSAAQAGLPGYDFQVWHGLYGPAGMDPAIVERLYEVSTAVLKDPEVTEKLRALGMTAEPSASVDEFNKFVRVVAKETAGLAAAAKADEQ</sequence>
<dbReference type="AlphaFoldDB" id="A0A261SCH0"/>
<protein>
    <recommendedName>
        <fullName evidence="5">ABC transporter substrate-binding protein</fullName>
    </recommendedName>
</protein>
<feature type="signal peptide" evidence="2">
    <location>
        <begin position="1"/>
        <end position="31"/>
    </location>
</feature>
<evidence type="ECO:0000313" key="4">
    <source>
        <dbReference type="Proteomes" id="UP000216020"/>
    </source>
</evidence>
<dbReference type="SUPFAM" id="SSF53850">
    <property type="entry name" value="Periplasmic binding protein-like II"/>
    <property type="match status" value="1"/>
</dbReference>
<accession>A0A261SCH0</accession>
<evidence type="ECO:0008006" key="5">
    <source>
        <dbReference type="Google" id="ProtNLM"/>
    </source>
</evidence>
<comment type="similarity">
    <text evidence="1">Belongs to the UPF0065 (bug) family.</text>
</comment>
<dbReference type="Proteomes" id="UP000216020">
    <property type="component" value="Unassembled WGS sequence"/>
</dbReference>
<comment type="caution">
    <text evidence="3">The sequence shown here is derived from an EMBL/GenBank/DDBJ whole genome shotgun (WGS) entry which is preliminary data.</text>
</comment>
<dbReference type="Gene3D" id="3.40.190.10">
    <property type="entry name" value="Periplasmic binding protein-like II"/>
    <property type="match status" value="1"/>
</dbReference>
<dbReference type="CDD" id="cd07012">
    <property type="entry name" value="PBP2_Bug_TTT"/>
    <property type="match status" value="1"/>
</dbReference>
<proteinExistence type="inferred from homology"/>
<dbReference type="Gene3D" id="3.40.190.150">
    <property type="entry name" value="Bordetella uptake gene, domain 1"/>
    <property type="match status" value="1"/>
</dbReference>
<keyword evidence="4" id="KW-1185">Reference proteome</keyword>
<evidence type="ECO:0000313" key="3">
    <source>
        <dbReference type="EMBL" id="OZI35036.1"/>
    </source>
</evidence>
<organism evidence="3 4">
    <name type="scientific">Bordetella genomosp. 10</name>
    <dbReference type="NCBI Taxonomy" id="1416804"/>
    <lineage>
        <taxon>Bacteria</taxon>
        <taxon>Pseudomonadati</taxon>
        <taxon>Pseudomonadota</taxon>
        <taxon>Betaproteobacteria</taxon>
        <taxon>Burkholderiales</taxon>
        <taxon>Alcaligenaceae</taxon>
        <taxon>Bordetella</taxon>
    </lineage>
</organism>
<dbReference type="InterPro" id="IPR005064">
    <property type="entry name" value="BUG"/>
</dbReference>
<dbReference type="EMBL" id="NEVM01000002">
    <property type="protein sequence ID" value="OZI35036.1"/>
    <property type="molecule type" value="Genomic_DNA"/>
</dbReference>
<dbReference type="Pfam" id="PF03401">
    <property type="entry name" value="TctC"/>
    <property type="match status" value="1"/>
</dbReference>
<keyword evidence="2" id="KW-0732">Signal</keyword>
<evidence type="ECO:0000256" key="2">
    <source>
        <dbReference type="SAM" id="SignalP"/>
    </source>
</evidence>
<gene>
    <name evidence="3" type="ORF">CAL29_11810</name>
</gene>
<evidence type="ECO:0000256" key="1">
    <source>
        <dbReference type="ARBA" id="ARBA00006987"/>
    </source>
</evidence>
<name>A0A261SCH0_9BORD</name>
<feature type="chain" id="PRO_5012559996" description="ABC transporter substrate-binding protein" evidence="2">
    <location>
        <begin position="32"/>
        <end position="332"/>
    </location>
</feature>